<evidence type="ECO:0000313" key="2">
    <source>
        <dbReference type="EnsemblPlants" id="OB05G20840.1"/>
    </source>
</evidence>
<keyword evidence="3" id="KW-1185">Reference proteome</keyword>
<proteinExistence type="predicted"/>
<feature type="region of interest" description="Disordered" evidence="1">
    <location>
        <begin position="43"/>
        <end position="68"/>
    </location>
</feature>
<dbReference type="AlphaFoldDB" id="J3M660"/>
<feature type="region of interest" description="Disordered" evidence="1">
    <location>
        <begin position="1"/>
        <end position="31"/>
    </location>
</feature>
<evidence type="ECO:0000313" key="3">
    <source>
        <dbReference type="Proteomes" id="UP000006038"/>
    </source>
</evidence>
<reference evidence="2" key="1">
    <citation type="journal article" date="2013" name="Nat. Commun.">
        <title>Whole-genome sequencing of Oryza brachyantha reveals mechanisms underlying Oryza genome evolution.</title>
        <authorList>
            <person name="Chen J."/>
            <person name="Huang Q."/>
            <person name="Gao D."/>
            <person name="Wang J."/>
            <person name="Lang Y."/>
            <person name="Liu T."/>
            <person name="Li B."/>
            <person name="Bai Z."/>
            <person name="Luis Goicoechea J."/>
            <person name="Liang C."/>
            <person name="Chen C."/>
            <person name="Zhang W."/>
            <person name="Sun S."/>
            <person name="Liao Y."/>
            <person name="Zhang X."/>
            <person name="Yang L."/>
            <person name="Song C."/>
            <person name="Wang M."/>
            <person name="Shi J."/>
            <person name="Liu G."/>
            <person name="Liu J."/>
            <person name="Zhou H."/>
            <person name="Zhou W."/>
            <person name="Yu Q."/>
            <person name="An N."/>
            <person name="Chen Y."/>
            <person name="Cai Q."/>
            <person name="Wang B."/>
            <person name="Liu B."/>
            <person name="Min J."/>
            <person name="Huang Y."/>
            <person name="Wu H."/>
            <person name="Li Z."/>
            <person name="Zhang Y."/>
            <person name="Yin Y."/>
            <person name="Song W."/>
            <person name="Jiang J."/>
            <person name="Jackson S.A."/>
            <person name="Wing R.A."/>
            <person name="Wang J."/>
            <person name="Chen M."/>
        </authorList>
    </citation>
    <scope>NUCLEOTIDE SEQUENCE [LARGE SCALE GENOMIC DNA]</scope>
    <source>
        <strain evidence="2">cv. IRGC 101232</strain>
    </source>
</reference>
<feature type="compositionally biased region" description="Basic residues" evidence="1">
    <location>
        <begin position="1"/>
        <end position="10"/>
    </location>
</feature>
<dbReference type="EnsemblPlants" id="OB05G20840.1">
    <property type="protein sequence ID" value="OB05G20840.1"/>
    <property type="gene ID" value="OB05G20840"/>
</dbReference>
<dbReference type="Proteomes" id="UP000006038">
    <property type="component" value="Chromosome 5"/>
</dbReference>
<evidence type="ECO:0000256" key="1">
    <source>
        <dbReference type="SAM" id="MobiDB-lite"/>
    </source>
</evidence>
<reference evidence="2" key="2">
    <citation type="submission" date="2013-04" db="UniProtKB">
        <authorList>
            <consortium name="EnsemblPlants"/>
        </authorList>
    </citation>
    <scope>IDENTIFICATION</scope>
</reference>
<dbReference type="HOGENOM" id="CLU_2798020_0_0_1"/>
<organism evidence="2">
    <name type="scientific">Oryza brachyantha</name>
    <name type="common">malo sina</name>
    <dbReference type="NCBI Taxonomy" id="4533"/>
    <lineage>
        <taxon>Eukaryota</taxon>
        <taxon>Viridiplantae</taxon>
        <taxon>Streptophyta</taxon>
        <taxon>Embryophyta</taxon>
        <taxon>Tracheophyta</taxon>
        <taxon>Spermatophyta</taxon>
        <taxon>Magnoliopsida</taxon>
        <taxon>Liliopsida</taxon>
        <taxon>Poales</taxon>
        <taxon>Poaceae</taxon>
        <taxon>BOP clade</taxon>
        <taxon>Oryzoideae</taxon>
        <taxon>Oryzeae</taxon>
        <taxon>Oryzinae</taxon>
        <taxon>Oryza</taxon>
    </lineage>
</organism>
<accession>J3M660</accession>
<sequence length="68" mass="6845">MAGRKARTKTTRSSTAGRSRSNNGTAASSYSPYANAASANRVSLPNGVADGGGSATGEDHSNHILPEP</sequence>
<protein>
    <submittedName>
        <fullName evidence="2">Uncharacterized protein</fullName>
    </submittedName>
</protein>
<feature type="compositionally biased region" description="Low complexity" evidence="1">
    <location>
        <begin position="11"/>
        <end position="31"/>
    </location>
</feature>
<dbReference type="Gramene" id="OB05G20840.1">
    <property type="protein sequence ID" value="OB05G20840.1"/>
    <property type="gene ID" value="OB05G20840"/>
</dbReference>
<name>J3M660_ORYBR</name>